<protein>
    <submittedName>
        <fullName evidence="1">Uncharacterized protein</fullName>
    </submittedName>
</protein>
<sequence>MEVDRIVEVKSKLSSCMRSRFKKYFHCISRNEASRNGKIDYLGLVVFFCKIMLFEDYHSNICELWVRCQGADPTKAEYWFEGVQKILEQMAYTMEDMVECMYPCSLVKPIVGETL</sequence>
<evidence type="ECO:0000313" key="1">
    <source>
        <dbReference type="EMBL" id="KAA3473864.1"/>
    </source>
</evidence>
<accession>A0A5B6VXZ4</accession>
<evidence type="ECO:0000313" key="2">
    <source>
        <dbReference type="Proteomes" id="UP000325315"/>
    </source>
</evidence>
<proteinExistence type="predicted"/>
<keyword evidence="2" id="KW-1185">Reference proteome</keyword>
<reference evidence="2" key="1">
    <citation type="journal article" date="2019" name="Plant Biotechnol. J.">
        <title>Genome sequencing of the Australian wild diploid species Gossypium australe highlights disease resistance and delayed gland morphogenesis.</title>
        <authorList>
            <person name="Cai Y."/>
            <person name="Cai X."/>
            <person name="Wang Q."/>
            <person name="Wang P."/>
            <person name="Zhang Y."/>
            <person name="Cai C."/>
            <person name="Xu Y."/>
            <person name="Wang K."/>
            <person name="Zhou Z."/>
            <person name="Wang C."/>
            <person name="Geng S."/>
            <person name="Li B."/>
            <person name="Dong Q."/>
            <person name="Hou Y."/>
            <person name="Wang H."/>
            <person name="Ai P."/>
            <person name="Liu Z."/>
            <person name="Yi F."/>
            <person name="Sun M."/>
            <person name="An G."/>
            <person name="Cheng J."/>
            <person name="Zhang Y."/>
            <person name="Shi Q."/>
            <person name="Xie Y."/>
            <person name="Shi X."/>
            <person name="Chang Y."/>
            <person name="Huang F."/>
            <person name="Chen Y."/>
            <person name="Hong S."/>
            <person name="Mi L."/>
            <person name="Sun Q."/>
            <person name="Zhang L."/>
            <person name="Zhou B."/>
            <person name="Peng R."/>
            <person name="Zhang X."/>
            <person name="Liu F."/>
        </authorList>
    </citation>
    <scope>NUCLEOTIDE SEQUENCE [LARGE SCALE GENOMIC DNA]</scope>
    <source>
        <strain evidence="2">cv. PA1801</strain>
    </source>
</reference>
<dbReference type="AlphaFoldDB" id="A0A5B6VXZ4"/>
<dbReference type="EMBL" id="SMMG02000005">
    <property type="protein sequence ID" value="KAA3473864.1"/>
    <property type="molecule type" value="Genomic_DNA"/>
</dbReference>
<name>A0A5B6VXZ4_9ROSI</name>
<dbReference type="Proteomes" id="UP000325315">
    <property type="component" value="Unassembled WGS sequence"/>
</dbReference>
<gene>
    <name evidence="1" type="ORF">EPI10_024208</name>
</gene>
<comment type="caution">
    <text evidence="1">The sequence shown here is derived from an EMBL/GenBank/DDBJ whole genome shotgun (WGS) entry which is preliminary data.</text>
</comment>
<organism evidence="1 2">
    <name type="scientific">Gossypium australe</name>
    <dbReference type="NCBI Taxonomy" id="47621"/>
    <lineage>
        <taxon>Eukaryota</taxon>
        <taxon>Viridiplantae</taxon>
        <taxon>Streptophyta</taxon>
        <taxon>Embryophyta</taxon>
        <taxon>Tracheophyta</taxon>
        <taxon>Spermatophyta</taxon>
        <taxon>Magnoliopsida</taxon>
        <taxon>eudicotyledons</taxon>
        <taxon>Gunneridae</taxon>
        <taxon>Pentapetalae</taxon>
        <taxon>rosids</taxon>
        <taxon>malvids</taxon>
        <taxon>Malvales</taxon>
        <taxon>Malvaceae</taxon>
        <taxon>Malvoideae</taxon>
        <taxon>Gossypium</taxon>
    </lineage>
</organism>